<accession>A0ABV0MJA5</accession>
<protein>
    <recommendedName>
        <fullName evidence="4">MHC class I antigen</fullName>
    </recommendedName>
</protein>
<comment type="caution">
    <text evidence="2">The sequence shown here is derived from an EMBL/GenBank/DDBJ whole genome shotgun (WGS) entry which is preliminary data.</text>
</comment>
<gene>
    <name evidence="2" type="ORF">GOODEAATRI_016075</name>
</gene>
<proteinExistence type="predicted"/>
<keyword evidence="3" id="KW-1185">Reference proteome</keyword>
<evidence type="ECO:0000313" key="2">
    <source>
        <dbReference type="EMBL" id="MEQ2158804.1"/>
    </source>
</evidence>
<organism evidence="2 3">
    <name type="scientific">Goodea atripinnis</name>
    <dbReference type="NCBI Taxonomy" id="208336"/>
    <lineage>
        <taxon>Eukaryota</taxon>
        <taxon>Metazoa</taxon>
        <taxon>Chordata</taxon>
        <taxon>Craniata</taxon>
        <taxon>Vertebrata</taxon>
        <taxon>Euteleostomi</taxon>
        <taxon>Actinopterygii</taxon>
        <taxon>Neopterygii</taxon>
        <taxon>Teleostei</taxon>
        <taxon>Neoteleostei</taxon>
        <taxon>Acanthomorphata</taxon>
        <taxon>Ovalentaria</taxon>
        <taxon>Atherinomorphae</taxon>
        <taxon>Cyprinodontiformes</taxon>
        <taxon>Goodeidae</taxon>
        <taxon>Goodea</taxon>
    </lineage>
</organism>
<reference evidence="2 3" key="1">
    <citation type="submission" date="2021-06" db="EMBL/GenBank/DDBJ databases">
        <authorList>
            <person name="Palmer J.M."/>
        </authorList>
    </citation>
    <scope>NUCLEOTIDE SEQUENCE [LARGE SCALE GENOMIC DNA]</scope>
    <source>
        <strain evidence="2 3">GA_2019</strain>
        <tissue evidence="2">Muscle</tissue>
    </source>
</reference>
<feature type="non-terminal residue" evidence="2">
    <location>
        <position position="1"/>
    </location>
</feature>
<evidence type="ECO:0000256" key="1">
    <source>
        <dbReference type="SAM" id="MobiDB-lite"/>
    </source>
</evidence>
<sequence>HSRCTAVHQDRTADQRRGGPPHLSLCPGVHVTGVVPHVSEQVHSRWETAVRQTGPAATCLLQALTWWNQDQTQVAAGARRTRGESYTELENKTLIQLGPQLL</sequence>
<evidence type="ECO:0008006" key="4">
    <source>
        <dbReference type="Google" id="ProtNLM"/>
    </source>
</evidence>
<feature type="compositionally biased region" description="Basic and acidic residues" evidence="1">
    <location>
        <begin position="8"/>
        <end position="17"/>
    </location>
</feature>
<evidence type="ECO:0000313" key="3">
    <source>
        <dbReference type="Proteomes" id="UP001476798"/>
    </source>
</evidence>
<feature type="region of interest" description="Disordered" evidence="1">
    <location>
        <begin position="1"/>
        <end position="20"/>
    </location>
</feature>
<dbReference type="Proteomes" id="UP001476798">
    <property type="component" value="Unassembled WGS sequence"/>
</dbReference>
<name>A0ABV0MJA5_9TELE</name>
<dbReference type="EMBL" id="JAHRIO010001219">
    <property type="protein sequence ID" value="MEQ2158804.1"/>
    <property type="molecule type" value="Genomic_DNA"/>
</dbReference>